<dbReference type="AlphaFoldDB" id="A0A420XNJ6"/>
<sequence length="79" mass="8425">MPELPAFARRAQQELWDRRRSPAVGAAGLALVFVVAWIVKDLIAGTSVLHAVLAGVFTGAIAGVIYWVVLRAVNAVGDR</sequence>
<accession>A0A420XNJ6</accession>
<proteinExistence type="predicted"/>
<feature type="transmembrane region" description="Helical" evidence="1">
    <location>
        <begin position="21"/>
        <end position="39"/>
    </location>
</feature>
<keyword evidence="3" id="KW-1185">Reference proteome</keyword>
<feature type="transmembrane region" description="Helical" evidence="1">
    <location>
        <begin position="51"/>
        <end position="70"/>
    </location>
</feature>
<comment type="caution">
    <text evidence="2">The sequence shown here is derived from an EMBL/GenBank/DDBJ whole genome shotgun (WGS) entry which is preliminary data.</text>
</comment>
<keyword evidence="1" id="KW-1133">Transmembrane helix</keyword>
<name>A0A420XNJ6_9ACTN</name>
<evidence type="ECO:0000256" key="1">
    <source>
        <dbReference type="SAM" id="Phobius"/>
    </source>
</evidence>
<reference evidence="2 3" key="1">
    <citation type="submission" date="2018-10" db="EMBL/GenBank/DDBJ databases">
        <title>Genomic Encyclopedia of Archaeal and Bacterial Type Strains, Phase II (KMG-II): from individual species to whole genera.</title>
        <authorList>
            <person name="Goeker M."/>
        </authorList>
    </citation>
    <scope>NUCLEOTIDE SEQUENCE [LARGE SCALE GENOMIC DNA]</scope>
    <source>
        <strain evidence="2 3">RP-AC37</strain>
    </source>
</reference>
<dbReference type="EMBL" id="RBWV01000012">
    <property type="protein sequence ID" value="RKS73767.1"/>
    <property type="molecule type" value="Genomic_DNA"/>
</dbReference>
<keyword evidence="1" id="KW-0812">Transmembrane</keyword>
<gene>
    <name evidence="2" type="ORF">CLV35_2258</name>
</gene>
<organism evidence="2 3">
    <name type="scientific">Motilibacter peucedani</name>
    <dbReference type="NCBI Taxonomy" id="598650"/>
    <lineage>
        <taxon>Bacteria</taxon>
        <taxon>Bacillati</taxon>
        <taxon>Actinomycetota</taxon>
        <taxon>Actinomycetes</taxon>
        <taxon>Motilibacterales</taxon>
        <taxon>Motilibacteraceae</taxon>
        <taxon>Motilibacter</taxon>
    </lineage>
</organism>
<dbReference type="Proteomes" id="UP000281955">
    <property type="component" value="Unassembled WGS sequence"/>
</dbReference>
<dbReference type="RefSeq" id="WP_183061929.1">
    <property type="nucleotide sequence ID" value="NZ_RBWV01000012.1"/>
</dbReference>
<evidence type="ECO:0000313" key="3">
    <source>
        <dbReference type="Proteomes" id="UP000281955"/>
    </source>
</evidence>
<protein>
    <submittedName>
        <fullName evidence="2">Uncharacterized protein</fullName>
    </submittedName>
</protein>
<dbReference type="InParanoid" id="A0A420XNJ6"/>
<evidence type="ECO:0000313" key="2">
    <source>
        <dbReference type="EMBL" id="RKS73767.1"/>
    </source>
</evidence>
<keyword evidence="1" id="KW-0472">Membrane</keyword>